<keyword evidence="2" id="KW-0812">Transmembrane</keyword>
<feature type="region of interest" description="Disordered" evidence="1">
    <location>
        <begin position="167"/>
        <end position="268"/>
    </location>
</feature>
<feature type="compositionally biased region" description="Basic and acidic residues" evidence="1">
    <location>
        <begin position="215"/>
        <end position="239"/>
    </location>
</feature>
<dbReference type="Pfam" id="PF07853">
    <property type="entry name" value="DUF1648"/>
    <property type="match status" value="1"/>
</dbReference>
<feature type="domain" description="DUF1648" evidence="3">
    <location>
        <begin position="20"/>
        <end position="65"/>
    </location>
</feature>
<evidence type="ECO:0000256" key="2">
    <source>
        <dbReference type="SAM" id="Phobius"/>
    </source>
</evidence>
<keyword evidence="2" id="KW-1133">Transmembrane helix</keyword>
<comment type="caution">
    <text evidence="4">The sequence shown here is derived from an EMBL/GenBank/DDBJ whole genome shotgun (WGS) entry which is preliminary data.</text>
</comment>
<organism evidence="4 5">
    <name type="scientific">Streptomyces macrosporus</name>
    <dbReference type="NCBI Taxonomy" id="44032"/>
    <lineage>
        <taxon>Bacteria</taxon>
        <taxon>Bacillati</taxon>
        <taxon>Actinomycetota</taxon>
        <taxon>Actinomycetes</taxon>
        <taxon>Kitasatosporales</taxon>
        <taxon>Streptomycetaceae</taxon>
        <taxon>Streptomyces</taxon>
    </lineage>
</organism>
<feature type="transmembrane region" description="Helical" evidence="2">
    <location>
        <begin position="114"/>
        <end position="134"/>
    </location>
</feature>
<evidence type="ECO:0000256" key="1">
    <source>
        <dbReference type="SAM" id="MobiDB-lite"/>
    </source>
</evidence>
<name>A0ABP5XQX4_9ACTN</name>
<sequence length="268" mass="29018">MGDEDRPGFPWPWLLPSLALLAALTVWGVGVYPHLPERVPRHMGPDGVDAWTGKSVGAVFLPVLLHAGTTALTAAVAATLLRMRPADRIGPHERTSSLLNRPATRASALRTARATLLLGFCVGLSIAATCAVMWRTEPDPDVPAWLFAAALVPIGPGVVPVLAAAARDRRERPRRPGRRCVSRAAPGTHGRVGRLPRPRREGGTDMSDYSGPYGTDHDPSEMMKARARKKEREAEERARQTVQDARTRPSSTRKTRPGDEGEGEETGE</sequence>
<dbReference type="InterPro" id="IPR012867">
    <property type="entry name" value="DUF1648"/>
</dbReference>
<proteinExistence type="predicted"/>
<dbReference type="Proteomes" id="UP001501638">
    <property type="component" value="Unassembled WGS sequence"/>
</dbReference>
<feature type="transmembrane region" description="Helical" evidence="2">
    <location>
        <begin position="12"/>
        <end position="35"/>
    </location>
</feature>
<gene>
    <name evidence="4" type="ORF">GCM10010405_53240</name>
</gene>
<dbReference type="RefSeq" id="WP_344328009.1">
    <property type="nucleotide sequence ID" value="NZ_BAAASZ010000037.1"/>
</dbReference>
<evidence type="ECO:0000313" key="4">
    <source>
        <dbReference type="EMBL" id="GAA2462180.1"/>
    </source>
</evidence>
<evidence type="ECO:0000259" key="3">
    <source>
        <dbReference type="Pfam" id="PF07853"/>
    </source>
</evidence>
<evidence type="ECO:0000313" key="5">
    <source>
        <dbReference type="Proteomes" id="UP001501638"/>
    </source>
</evidence>
<reference evidence="5" key="1">
    <citation type="journal article" date="2019" name="Int. J. Syst. Evol. Microbiol.">
        <title>The Global Catalogue of Microorganisms (GCM) 10K type strain sequencing project: providing services to taxonomists for standard genome sequencing and annotation.</title>
        <authorList>
            <consortium name="The Broad Institute Genomics Platform"/>
            <consortium name="The Broad Institute Genome Sequencing Center for Infectious Disease"/>
            <person name="Wu L."/>
            <person name="Ma J."/>
        </authorList>
    </citation>
    <scope>NUCLEOTIDE SEQUENCE [LARGE SCALE GENOMIC DNA]</scope>
    <source>
        <strain evidence="5">JCM 6305</strain>
    </source>
</reference>
<keyword evidence="2" id="KW-0472">Membrane</keyword>
<feature type="transmembrane region" description="Helical" evidence="2">
    <location>
        <begin position="146"/>
        <end position="166"/>
    </location>
</feature>
<accession>A0ABP5XQX4</accession>
<protein>
    <recommendedName>
        <fullName evidence="3">DUF1648 domain-containing protein</fullName>
    </recommendedName>
</protein>
<feature type="compositionally biased region" description="Basic residues" evidence="1">
    <location>
        <begin position="172"/>
        <end position="181"/>
    </location>
</feature>
<dbReference type="EMBL" id="BAAASZ010000037">
    <property type="protein sequence ID" value="GAA2462180.1"/>
    <property type="molecule type" value="Genomic_DNA"/>
</dbReference>
<feature type="transmembrane region" description="Helical" evidence="2">
    <location>
        <begin position="55"/>
        <end position="81"/>
    </location>
</feature>
<keyword evidence="5" id="KW-1185">Reference proteome</keyword>